<accession>A0ABP2K7S2</accession>
<comment type="caution">
    <text evidence="1">The sequence shown here is derived from an EMBL/GenBank/DDBJ whole genome shotgun (WGS) entry which is preliminary data.</text>
</comment>
<protein>
    <submittedName>
        <fullName evidence="1">Uncharacterized protein</fullName>
    </submittedName>
</protein>
<organism evidence="1 2">
    <name type="scientific">Cutibacterium modestum HL044PA1</name>
    <dbReference type="NCBI Taxonomy" id="765109"/>
    <lineage>
        <taxon>Bacteria</taxon>
        <taxon>Bacillati</taxon>
        <taxon>Actinomycetota</taxon>
        <taxon>Actinomycetes</taxon>
        <taxon>Propionibacteriales</taxon>
        <taxon>Propionibacteriaceae</taxon>
        <taxon>Cutibacterium</taxon>
        <taxon>Cutibacterium modestum</taxon>
    </lineage>
</organism>
<dbReference type="Proteomes" id="UP000003179">
    <property type="component" value="Unassembled WGS sequence"/>
</dbReference>
<proteinExistence type="predicted"/>
<evidence type="ECO:0000313" key="1">
    <source>
        <dbReference type="EMBL" id="EFS92988.1"/>
    </source>
</evidence>
<keyword evidence="2" id="KW-1185">Reference proteome</keyword>
<evidence type="ECO:0000313" key="2">
    <source>
        <dbReference type="Proteomes" id="UP000003179"/>
    </source>
</evidence>
<name>A0ABP2K7S2_9ACTN</name>
<reference evidence="1" key="1">
    <citation type="submission" date="2010-08" db="EMBL/GenBank/DDBJ databases">
        <authorList>
            <person name="Weinstock G."/>
            <person name="Sodergren E."/>
            <person name="Clifton S."/>
            <person name="Fulton L."/>
            <person name="Fulton B."/>
            <person name="Courtney L."/>
            <person name="Fronick C."/>
            <person name="Harrison M."/>
            <person name="Strong C."/>
            <person name="Farmer C."/>
            <person name="Delahaunty K."/>
            <person name="Markovic C."/>
            <person name="Hall O."/>
            <person name="Minx P."/>
            <person name="Tomlinson C."/>
            <person name="Mitreva M."/>
            <person name="Hou S."/>
            <person name="Chen J."/>
            <person name="Wollam A."/>
            <person name="Pepin K.H."/>
            <person name="Johnson M."/>
            <person name="Bhonagiri V."/>
            <person name="Zhang X."/>
            <person name="Suruliraj S."/>
            <person name="Warren W."/>
            <person name="Chinwalla A."/>
            <person name="Mardis E.R."/>
            <person name="Wilson R.K."/>
        </authorList>
    </citation>
    <scope>NUCLEOTIDE SEQUENCE [LARGE SCALE GENOMIC DNA]</scope>
    <source>
        <strain evidence="1">HL044PA1</strain>
    </source>
</reference>
<dbReference type="EMBL" id="ADZU01000015">
    <property type="protein sequence ID" value="EFS92988.1"/>
    <property type="molecule type" value="Genomic_DNA"/>
</dbReference>
<sequence>MTHSNYLIWSRPRVLNGPALAYETLFRTVLTPTNPLPHHHLAQ</sequence>
<gene>
    <name evidence="1" type="ORF">HMPREF9607_00839</name>
</gene>